<keyword evidence="8" id="KW-1185">Reference proteome</keyword>
<feature type="transmembrane region" description="Helical" evidence="6">
    <location>
        <begin position="43"/>
        <end position="67"/>
    </location>
</feature>
<proteinExistence type="predicted"/>
<dbReference type="Proteomes" id="UP000077701">
    <property type="component" value="Unassembled WGS sequence"/>
</dbReference>
<keyword evidence="2 6" id="KW-0812">Transmembrane</keyword>
<feature type="region of interest" description="Disordered" evidence="5">
    <location>
        <begin position="201"/>
        <end position="222"/>
    </location>
</feature>
<keyword evidence="3 6" id="KW-1133">Transmembrane helix</keyword>
<feature type="transmembrane region" description="Helical" evidence="6">
    <location>
        <begin position="79"/>
        <end position="98"/>
    </location>
</feature>
<comment type="subcellular location">
    <subcellularLocation>
        <location evidence="1">Endomembrane system</location>
        <topology evidence="1">Multi-pass membrane protein</topology>
    </subcellularLocation>
</comment>
<keyword evidence="7" id="KW-0489">Methyltransferase</keyword>
<evidence type="ECO:0000256" key="6">
    <source>
        <dbReference type="SAM" id="Phobius"/>
    </source>
</evidence>
<organism evidence="7 8">
    <name type="scientific">Planomonospora sphaerica</name>
    <dbReference type="NCBI Taxonomy" id="161355"/>
    <lineage>
        <taxon>Bacteria</taxon>
        <taxon>Bacillati</taxon>
        <taxon>Actinomycetota</taxon>
        <taxon>Actinomycetes</taxon>
        <taxon>Streptosporangiales</taxon>
        <taxon>Streptosporangiaceae</taxon>
        <taxon>Planomonospora</taxon>
    </lineage>
</organism>
<keyword evidence="7" id="KW-0808">Transferase</keyword>
<dbReference type="GO" id="GO:0012505">
    <property type="term" value="C:endomembrane system"/>
    <property type="evidence" value="ECO:0007669"/>
    <property type="project" value="UniProtKB-SubCell"/>
</dbReference>
<evidence type="ECO:0000313" key="8">
    <source>
        <dbReference type="Proteomes" id="UP000077701"/>
    </source>
</evidence>
<evidence type="ECO:0000256" key="4">
    <source>
        <dbReference type="ARBA" id="ARBA00023136"/>
    </source>
</evidence>
<dbReference type="STRING" id="161355.PS9374_02987"/>
<dbReference type="PANTHER" id="PTHR12714">
    <property type="entry name" value="PROTEIN-S ISOPRENYLCYSTEINE O-METHYLTRANSFERASE"/>
    <property type="match status" value="1"/>
</dbReference>
<reference evidence="7 8" key="1">
    <citation type="journal article" date="2016" name="Genome Announc.">
        <title>Draft Genome Sequence of Planomonospora sphaerica JCM9374, a Rare Actinomycete.</title>
        <authorList>
            <person name="Dohra H."/>
            <person name="Suzuki T."/>
            <person name="Inoue Y."/>
            <person name="Kodani S."/>
        </authorList>
    </citation>
    <scope>NUCLEOTIDE SEQUENCE [LARGE SCALE GENOMIC DNA]</scope>
    <source>
        <strain evidence="7 8">JCM 9374</strain>
    </source>
</reference>
<evidence type="ECO:0000256" key="3">
    <source>
        <dbReference type="ARBA" id="ARBA00022989"/>
    </source>
</evidence>
<dbReference type="Pfam" id="PF04191">
    <property type="entry name" value="PEMT"/>
    <property type="match status" value="1"/>
</dbReference>
<dbReference type="GO" id="GO:0008168">
    <property type="term" value="F:methyltransferase activity"/>
    <property type="evidence" value="ECO:0007669"/>
    <property type="project" value="UniProtKB-KW"/>
</dbReference>
<dbReference type="RefSeq" id="WP_068897393.1">
    <property type="nucleotide sequence ID" value="NZ_BDCX01000006.1"/>
</dbReference>
<dbReference type="InterPro" id="IPR007318">
    <property type="entry name" value="Phopholipid_MeTrfase"/>
</dbReference>
<dbReference type="GO" id="GO:0032259">
    <property type="term" value="P:methylation"/>
    <property type="evidence" value="ECO:0007669"/>
    <property type="project" value="UniProtKB-KW"/>
</dbReference>
<protein>
    <submittedName>
        <fullName evidence="7">Isoprenylcysteine carboxyl methyltransferase</fullName>
    </submittedName>
</protein>
<dbReference type="Gene3D" id="1.20.120.1630">
    <property type="match status" value="1"/>
</dbReference>
<dbReference type="AlphaFoldDB" id="A0A161LHU3"/>
<evidence type="ECO:0000256" key="5">
    <source>
        <dbReference type="SAM" id="MobiDB-lite"/>
    </source>
</evidence>
<reference evidence="8" key="2">
    <citation type="submission" date="2016-04" db="EMBL/GenBank/DDBJ databases">
        <title>Planomonospora sphaerica JCM9374 whole genome shotgun sequence.</title>
        <authorList>
            <person name="Suzuki T."/>
            <person name="Dohra H."/>
            <person name="Kodani S."/>
        </authorList>
    </citation>
    <scope>NUCLEOTIDE SEQUENCE [LARGE SCALE GENOMIC DNA]</scope>
    <source>
        <strain evidence="8">JCM 9374</strain>
    </source>
</reference>
<dbReference type="PANTHER" id="PTHR12714:SF9">
    <property type="entry name" value="PROTEIN-S-ISOPRENYLCYSTEINE O-METHYLTRANSFERASE"/>
    <property type="match status" value="1"/>
</dbReference>
<accession>A0A161LHU3</accession>
<gene>
    <name evidence="7" type="ORF">PS9374_02987</name>
</gene>
<comment type="caution">
    <text evidence="7">The sequence shown here is derived from an EMBL/GenBank/DDBJ whole genome shotgun (WGS) entry which is preliminary data.</text>
</comment>
<sequence>MAVTALIVYVVAMGLAFGWRTVVHRRRTGDTGLRLDAGPAGSVAWWAKTAFVAAIALGLAGPVAATAGMAGLAVLDHPAVAAAGLVIALSGTAATLAAQLAMGASWRIGVDAGERTDLVTGGPFALARNPIFTAMVTTSAGLTLMVPNPVAVLALAVLVAAVELQVRAVEEPYLLTAHGRAYQGYAARVGRFVPGLGRLPAPDATAPDATAPARGSSPARGR</sequence>
<feature type="transmembrane region" description="Helical" evidence="6">
    <location>
        <begin position="6"/>
        <end position="23"/>
    </location>
</feature>
<dbReference type="OrthoDB" id="941586at2"/>
<evidence type="ECO:0000256" key="2">
    <source>
        <dbReference type="ARBA" id="ARBA00022692"/>
    </source>
</evidence>
<evidence type="ECO:0000256" key="1">
    <source>
        <dbReference type="ARBA" id="ARBA00004127"/>
    </source>
</evidence>
<feature type="compositionally biased region" description="Low complexity" evidence="5">
    <location>
        <begin position="201"/>
        <end position="213"/>
    </location>
</feature>
<keyword evidence="4 6" id="KW-0472">Membrane</keyword>
<name>A0A161LHU3_9ACTN</name>
<evidence type="ECO:0000313" key="7">
    <source>
        <dbReference type="EMBL" id="GAT67334.1"/>
    </source>
</evidence>
<dbReference type="EMBL" id="BDCX01000006">
    <property type="protein sequence ID" value="GAT67334.1"/>
    <property type="molecule type" value="Genomic_DNA"/>
</dbReference>